<accession>A0A926JSM9</accession>
<feature type="domain" description="Lipocalin-like" evidence="2">
    <location>
        <begin position="36"/>
        <end position="122"/>
    </location>
</feature>
<proteinExistence type="predicted"/>
<organism evidence="3 4">
    <name type="scientific">Sinomicrobium weinanense</name>
    <dbReference type="NCBI Taxonomy" id="2842200"/>
    <lineage>
        <taxon>Bacteria</taxon>
        <taxon>Pseudomonadati</taxon>
        <taxon>Bacteroidota</taxon>
        <taxon>Flavobacteriia</taxon>
        <taxon>Flavobacteriales</taxon>
        <taxon>Flavobacteriaceae</taxon>
        <taxon>Sinomicrobium</taxon>
    </lineage>
</organism>
<dbReference type="InterPro" id="IPR024311">
    <property type="entry name" value="Lipocalin-like"/>
</dbReference>
<feature type="chain" id="PRO_5037871922" evidence="1">
    <location>
        <begin position="25"/>
        <end position="142"/>
    </location>
</feature>
<dbReference type="Pfam" id="PF13648">
    <property type="entry name" value="Lipocalin_4"/>
    <property type="match status" value="1"/>
</dbReference>
<reference evidence="3 4" key="1">
    <citation type="submission" date="2020-09" db="EMBL/GenBank/DDBJ databases">
        <title>Sinomicrobium weinanense sp. nov., a halophilic bacteria isolated from saline-alkali soil.</title>
        <authorList>
            <person name="Wu P."/>
            <person name="Ren H."/>
            <person name="Mei Y."/>
            <person name="Liang Y."/>
            <person name="Chen Z."/>
        </authorList>
    </citation>
    <scope>NUCLEOTIDE SEQUENCE [LARGE SCALE GENOMIC DNA]</scope>
    <source>
        <strain evidence="3 4">FJxs</strain>
    </source>
</reference>
<name>A0A926JSM9_9FLAO</name>
<dbReference type="Proteomes" id="UP000653730">
    <property type="component" value="Unassembled WGS sequence"/>
</dbReference>
<keyword evidence="4" id="KW-1185">Reference proteome</keyword>
<evidence type="ECO:0000313" key="3">
    <source>
        <dbReference type="EMBL" id="MBC9796651.1"/>
    </source>
</evidence>
<dbReference type="PROSITE" id="PS51257">
    <property type="entry name" value="PROKAR_LIPOPROTEIN"/>
    <property type="match status" value="1"/>
</dbReference>
<feature type="signal peptide" evidence="1">
    <location>
        <begin position="1"/>
        <end position="24"/>
    </location>
</feature>
<sequence>MKAPKPIIFLLTFALLLSCGSDNGPEKAMPASEELIVGHWTLNEYIDNGTPKPLTDCNKKSFFEFKADGSIHAIFYEGSPCTFDSESTGEYSLPDDTTLFVTSGGNSANHTIVSLTETDLKLLYSSGVQLNFLREPAGNPVN</sequence>
<evidence type="ECO:0000256" key="1">
    <source>
        <dbReference type="SAM" id="SignalP"/>
    </source>
</evidence>
<dbReference type="AlphaFoldDB" id="A0A926JSM9"/>
<protein>
    <submittedName>
        <fullName evidence="3">Lipocalin family protein</fullName>
    </submittedName>
</protein>
<gene>
    <name evidence="3" type="ORF">IBL28_11775</name>
</gene>
<evidence type="ECO:0000313" key="4">
    <source>
        <dbReference type="Proteomes" id="UP000653730"/>
    </source>
</evidence>
<keyword evidence="1" id="KW-0732">Signal</keyword>
<dbReference type="EMBL" id="JACVDC010000033">
    <property type="protein sequence ID" value="MBC9796651.1"/>
    <property type="molecule type" value="Genomic_DNA"/>
</dbReference>
<evidence type="ECO:0000259" key="2">
    <source>
        <dbReference type="Pfam" id="PF13648"/>
    </source>
</evidence>
<dbReference type="RefSeq" id="WP_187965797.1">
    <property type="nucleotide sequence ID" value="NZ_JACVDC010000033.1"/>
</dbReference>
<comment type="caution">
    <text evidence="3">The sequence shown here is derived from an EMBL/GenBank/DDBJ whole genome shotgun (WGS) entry which is preliminary data.</text>
</comment>